<evidence type="ECO:0000313" key="2">
    <source>
        <dbReference type="EMBL" id="MPN60696.1"/>
    </source>
</evidence>
<name>A0A645JB92_9ZZZZ</name>
<evidence type="ECO:0000256" key="1">
    <source>
        <dbReference type="SAM" id="Phobius"/>
    </source>
</evidence>
<feature type="transmembrane region" description="Helical" evidence="1">
    <location>
        <begin position="12"/>
        <end position="29"/>
    </location>
</feature>
<dbReference type="AlphaFoldDB" id="A0A645JB92"/>
<keyword evidence="1" id="KW-0812">Transmembrane</keyword>
<reference evidence="2" key="1">
    <citation type="submission" date="2019-08" db="EMBL/GenBank/DDBJ databases">
        <authorList>
            <person name="Kucharzyk K."/>
            <person name="Murdoch R.W."/>
            <person name="Higgins S."/>
            <person name="Loffler F."/>
        </authorList>
    </citation>
    <scope>NUCLEOTIDE SEQUENCE</scope>
</reference>
<feature type="transmembrane region" description="Helical" evidence="1">
    <location>
        <begin position="122"/>
        <end position="144"/>
    </location>
</feature>
<proteinExistence type="predicted"/>
<feature type="transmembrane region" description="Helical" evidence="1">
    <location>
        <begin position="35"/>
        <end position="57"/>
    </location>
</feature>
<keyword evidence="1" id="KW-1133">Transmembrane helix</keyword>
<comment type="caution">
    <text evidence="2">The sequence shown here is derived from an EMBL/GenBank/DDBJ whole genome shotgun (WGS) entry which is preliminary data.</text>
</comment>
<keyword evidence="1" id="KW-0472">Membrane</keyword>
<accession>A0A645JB92</accession>
<feature type="transmembrane region" description="Helical" evidence="1">
    <location>
        <begin position="78"/>
        <end position="102"/>
    </location>
</feature>
<dbReference type="Pfam" id="PF04306">
    <property type="entry name" value="DUF456"/>
    <property type="match status" value="1"/>
</dbReference>
<dbReference type="InterPro" id="IPR007403">
    <property type="entry name" value="DUF456"/>
</dbReference>
<organism evidence="2">
    <name type="scientific">bioreactor metagenome</name>
    <dbReference type="NCBI Taxonomy" id="1076179"/>
    <lineage>
        <taxon>unclassified sequences</taxon>
        <taxon>metagenomes</taxon>
        <taxon>ecological metagenomes</taxon>
    </lineage>
</organism>
<sequence>MFIGLFFTLSPRLPGTLIIVGAAFFYSALTGFSAYSSWLIISLLFLTLLAEIGGRVARTYLTKGFKVPILFSTDTTAGNLAGIVASDALFGPLLGTVIWELIVGKTLLPRLDTVFRVLSRLALVALIRFGCGLIMVVLISKYILK</sequence>
<gene>
    <name evidence="2" type="ORF">SDC9_208427</name>
</gene>
<dbReference type="EMBL" id="VSSQ01136299">
    <property type="protein sequence ID" value="MPN60696.1"/>
    <property type="molecule type" value="Genomic_DNA"/>
</dbReference>
<protein>
    <submittedName>
        <fullName evidence="2">Uncharacterized protein</fullName>
    </submittedName>
</protein>